<gene>
    <name evidence="1" type="ORF">B4109_3099</name>
</gene>
<evidence type="ECO:0000313" key="1">
    <source>
        <dbReference type="EMBL" id="KYD27644.1"/>
    </source>
</evidence>
<evidence type="ECO:0000313" key="2">
    <source>
        <dbReference type="Proteomes" id="UP000075424"/>
    </source>
</evidence>
<dbReference type="EMBL" id="LQYV01000040">
    <property type="protein sequence ID" value="KYD27644.1"/>
    <property type="molecule type" value="Genomic_DNA"/>
</dbReference>
<dbReference type="Proteomes" id="UP000075424">
    <property type="component" value="Unassembled WGS sequence"/>
</dbReference>
<dbReference type="AlphaFoldDB" id="A0A150MT52"/>
<sequence>MLSLYAKAGISPYWLGWNTQAKNGELSPALHFFIHAGFRPYVHEWYSLCWFLS</sequence>
<organism evidence="1 2">
    <name type="scientific">Geobacillus stearothermophilus</name>
    <name type="common">Bacillus stearothermophilus</name>
    <dbReference type="NCBI Taxonomy" id="1422"/>
    <lineage>
        <taxon>Bacteria</taxon>
        <taxon>Bacillati</taxon>
        <taxon>Bacillota</taxon>
        <taxon>Bacilli</taxon>
        <taxon>Bacillales</taxon>
        <taxon>Anoxybacillaceae</taxon>
        <taxon>Geobacillus</taxon>
    </lineage>
</organism>
<reference evidence="1 2" key="1">
    <citation type="submission" date="2016-01" db="EMBL/GenBank/DDBJ databases">
        <title>Draft Genome Sequences of Seven Thermophilic Sporeformers Isolated from Foods.</title>
        <authorList>
            <person name="Berendsen E.M."/>
            <person name="Wells-Bennik M.H."/>
            <person name="Krawcyk A.O."/>
            <person name="De Jong A."/>
            <person name="Holsappel S."/>
            <person name="Eijlander R.T."/>
            <person name="Kuipers O.P."/>
        </authorList>
    </citation>
    <scope>NUCLEOTIDE SEQUENCE [LARGE SCALE GENOMIC DNA]</scope>
    <source>
        <strain evidence="1 2">B4109</strain>
    </source>
</reference>
<accession>A0A150MT52</accession>
<name>A0A150MT52_GEOSE</name>
<comment type="caution">
    <text evidence="1">The sequence shown here is derived from an EMBL/GenBank/DDBJ whole genome shotgun (WGS) entry which is preliminary data.</text>
</comment>
<proteinExistence type="predicted"/>
<dbReference type="PATRIC" id="fig|1422.18.peg.2828"/>
<protein>
    <submittedName>
        <fullName evidence="1">Uncharacterized protein</fullName>
    </submittedName>
</protein>